<dbReference type="Gene3D" id="1.10.599.10">
    <property type="entry name" value="Aldehyde Ferredoxin Oxidoreductase Protein, subunit A, domain 3"/>
    <property type="match status" value="1"/>
</dbReference>
<evidence type="ECO:0000313" key="2">
    <source>
        <dbReference type="EMBL" id="GAJ16054.1"/>
    </source>
</evidence>
<reference evidence="2" key="1">
    <citation type="journal article" date="2014" name="Front. Microbiol.">
        <title>High frequency of phylogenetically diverse reductive dehalogenase-homologous genes in deep subseafloor sedimentary metagenomes.</title>
        <authorList>
            <person name="Kawai M."/>
            <person name="Futagami T."/>
            <person name="Toyoda A."/>
            <person name="Takaki Y."/>
            <person name="Nishi S."/>
            <person name="Hori S."/>
            <person name="Arai W."/>
            <person name="Tsubouchi T."/>
            <person name="Morono Y."/>
            <person name="Uchiyama I."/>
            <person name="Ito T."/>
            <person name="Fujiyama A."/>
            <person name="Inagaki F."/>
            <person name="Takami H."/>
        </authorList>
    </citation>
    <scope>NUCLEOTIDE SEQUENCE</scope>
    <source>
        <strain evidence="2">Expedition CK06-06</strain>
    </source>
</reference>
<dbReference type="GO" id="GO:0009055">
    <property type="term" value="F:electron transfer activity"/>
    <property type="evidence" value="ECO:0007669"/>
    <property type="project" value="InterPro"/>
</dbReference>
<protein>
    <recommendedName>
        <fullName evidence="1">Aldehyde ferredoxin oxidoreductase C-terminal domain-containing protein</fullName>
    </recommendedName>
</protein>
<dbReference type="SUPFAM" id="SSF48310">
    <property type="entry name" value="Aldehyde ferredoxin oxidoreductase, C-terminal domains"/>
    <property type="match status" value="1"/>
</dbReference>
<gene>
    <name evidence="2" type="ORF">S12H4_42857</name>
</gene>
<evidence type="ECO:0000259" key="1">
    <source>
        <dbReference type="Pfam" id="PF01314"/>
    </source>
</evidence>
<dbReference type="InterPro" id="IPR051919">
    <property type="entry name" value="W-dependent_AOR"/>
</dbReference>
<feature type="domain" description="Aldehyde ferredoxin oxidoreductase C-terminal" evidence="1">
    <location>
        <begin position="2"/>
        <end position="129"/>
    </location>
</feature>
<name>X1UEV3_9ZZZZ</name>
<dbReference type="EMBL" id="BARW01026259">
    <property type="protein sequence ID" value="GAJ16054.1"/>
    <property type="molecule type" value="Genomic_DNA"/>
</dbReference>
<sequence>DEGKGELNVTCENLDMLSNSATLCRFALMSMSITDLADALKVTTGFDYDLNEIMECGDRIWMLLRGLNNLMGVTAADDRMPKRIMTPHTEGGAAGSVPNVELMIKDYYKARGLDANGRPLKEKLNSLGLSDLAGKLH</sequence>
<dbReference type="InterPro" id="IPR001203">
    <property type="entry name" value="OxRdtase_Ald_Fedxn_C"/>
</dbReference>
<comment type="caution">
    <text evidence="2">The sequence shown here is derived from an EMBL/GenBank/DDBJ whole genome shotgun (WGS) entry which is preliminary data.</text>
</comment>
<dbReference type="InterPro" id="IPR013985">
    <property type="entry name" value="Ald_Fedxn_OxRdtase_dom3"/>
</dbReference>
<dbReference type="GO" id="GO:0051536">
    <property type="term" value="F:iron-sulfur cluster binding"/>
    <property type="evidence" value="ECO:0007669"/>
    <property type="project" value="InterPro"/>
</dbReference>
<feature type="non-terminal residue" evidence="2">
    <location>
        <position position="1"/>
    </location>
</feature>
<dbReference type="InterPro" id="IPR036021">
    <property type="entry name" value="Tungsten_al_ferr_oxy-like_C"/>
</dbReference>
<proteinExistence type="predicted"/>
<accession>X1UEV3</accession>
<dbReference type="AlphaFoldDB" id="X1UEV3"/>
<dbReference type="PANTHER" id="PTHR30038">
    <property type="entry name" value="ALDEHYDE FERREDOXIN OXIDOREDUCTASE"/>
    <property type="match status" value="1"/>
</dbReference>
<dbReference type="Pfam" id="PF01314">
    <property type="entry name" value="AFOR_C"/>
    <property type="match status" value="1"/>
</dbReference>
<dbReference type="GO" id="GO:0016625">
    <property type="term" value="F:oxidoreductase activity, acting on the aldehyde or oxo group of donors, iron-sulfur protein as acceptor"/>
    <property type="evidence" value="ECO:0007669"/>
    <property type="project" value="InterPro"/>
</dbReference>
<dbReference type="PANTHER" id="PTHR30038:SF0">
    <property type="entry name" value="TUNGSTEN-CONTAINING ALDEHYDE FERREDOXIN OXIDOREDUCTASE"/>
    <property type="match status" value="1"/>
</dbReference>
<organism evidence="2">
    <name type="scientific">marine sediment metagenome</name>
    <dbReference type="NCBI Taxonomy" id="412755"/>
    <lineage>
        <taxon>unclassified sequences</taxon>
        <taxon>metagenomes</taxon>
        <taxon>ecological metagenomes</taxon>
    </lineage>
</organism>